<evidence type="ECO:0000313" key="2">
    <source>
        <dbReference type="EMBL" id="VEL42068.1"/>
    </source>
</evidence>
<accession>A0A3S5C8E3</accession>
<feature type="region of interest" description="Disordered" evidence="1">
    <location>
        <begin position="81"/>
        <end position="101"/>
    </location>
</feature>
<organism evidence="2 3">
    <name type="scientific">Protopolystoma xenopodis</name>
    <dbReference type="NCBI Taxonomy" id="117903"/>
    <lineage>
        <taxon>Eukaryota</taxon>
        <taxon>Metazoa</taxon>
        <taxon>Spiralia</taxon>
        <taxon>Lophotrochozoa</taxon>
        <taxon>Platyhelminthes</taxon>
        <taxon>Monogenea</taxon>
        <taxon>Polyopisthocotylea</taxon>
        <taxon>Polystomatidea</taxon>
        <taxon>Polystomatidae</taxon>
        <taxon>Protopolystoma</taxon>
    </lineage>
</organism>
<protein>
    <submittedName>
        <fullName evidence="2">Uncharacterized protein</fullName>
    </submittedName>
</protein>
<evidence type="ECO:0000256" key="1">
    <source>
        <dbReference type="SAM" id="MobiDB-lite"/>
    </source>
</evidence>
<evidence type="ECO:0000313" key="3">
    <source>
        <dbReference type="Proteomes" id="UP000784294"/>
    </source>
</evidence>
<keyword evidence="3" id="KW-1185">Reference proteome</keyword>
<sequence length="164" mass="17105">MPAERSTTRTGALVISFATGSGRIEKCVGMTMPPFVDQPRRVGFVVSFALFLCMDVPGQGESLRDGARPSQSCSEVGQLVRRSRGPSPVVTGRPTGGLDTLDPVSVPVSGAQPVRPLVQVLADLIETAVGVEPGLRAGWSVGRLTVALQYASSGWPEGSSPTRG</sequence>
<reference evidence="2" key="1">
    <citation type="submission" date="2018-11" db="EMBL/GenBank/DDBJ databases">
        <authorList>
            <consortium name="Pathogen Informatics"/>
        </authorList>
    </citation>
    <scope>NUCLEOTIDE SEQUENCE</scope>
</reference>
<proteinExistence type="predicted"/>
<dbReference type="EMBL" id="CAAALY010272430">
    <property type="protein sequence ID" value="VEL42068.1"/>
    <property type="molecule type" value="Genomic_DNA"/>
</dbReference>
<dbReference type="AlphaFoldDB" id="A0A3S5C8E3"/>
<dbReference type="Proteomes" id="UP000784294">
    <property type="component" value="Unassembled WGS sequence"/>
</dbReference>
<gene>
    <name evidence="2" type="ORF">PXEA_LOCUS35508</name>
</gene>
<comment type="caution">
    <text evidence="2">The sequence shown here is derived from an EMBL/GenBank/DDBJ whole genome shotgun (WGS) entry which is preliminary data.</text>
</comment>
<name>A0A3S5C8E3_9PLAT</name>